<evidence type="ECO:0000259" key="2">
    <source>
        <dbReference type="Pfam" id="PF11181"/>
    </source>
</evidence>
<evidence type="ECO:0000313" key="4">
    <source>
        <dbReference type="Proteomes" id="UP000321816"/>
    </source>
</evidence>
<evidence type="ECO:0000313" key="3">
    <source>
        <dbReference type="EMBL" id="WWD80276.1"/>
    </source>
</evidence>
<gene>
    <name evidence="3" type="ORF">FTX54_001535</name>
</gene>
<evidence type="ECO:0000256" key="1">
    <source>
        <dbReference type="SAM" id="MobiDB-lite"/>
    </source>
</evidence>
<dbReference type="EMBL" id="CP144914">
    <property type="protein sequence ID" value="WWD80276.1"/>
    <property type="molecule type" value="Genomic_DNA"/>
</dbReference>
<organism evidence="3 4">
    <name type="scientific">Alkalicoccus halolimnae</name>
    <dbReference type="NCBI Taxonomy" id="1667239"/>
    <lineage>
        <taxon>Bacteria</taxon>
        <taxon>Bacillati</taxon>
        <taxon>Bacillota</taxon>
        <taxon>Bacilli</taxon>
        <taxon>Bacillales</taxon>
        <taxon>Bacillaceae</taxon>
        <taxon>Alkalicoccus</taxon>
    </lineage>
</organism>
<dbReference type="Pfam" id="PF11181">
    <property type="entry name" value="YflT"/>
    <property type="match status" value="1"/>
</dbReference>
<sequence length="172" mass="18698">MNKEVVGVYEKEPEVVEAVEHLKDQGYEPEEISIVANDSEETSWIRSQTEVSADNSVDQKSEPGFMDKVKAVFKGQNPKSEEAGSYTDRFKGFGISDEQAAQYNEDVQNGKIVVLAPETAEGVGNVTDTTASSSDAPNRADNPEARNVGTPPHAEGTRRAGDPLKDDKKDPQ</sequence>
<feature type="domain" description="General stress protein 17M-like" evidence="2">
    <location>
        <begin position="4"/>
        <end position="110"/>
    </location>
</feature>
<reference evidence="3 4" key="1">
    <citation type="submission" date="2024-01" db="EMBL/GenBank/DDBJ databases">
        <title>Complete Genome Sequence of Alkalicoccus halolimnae BZ-SZ-XJ29T, a Moderately Halophilic Bacterium Isolated from a Salt Lake.</title>
        <authorList>
            <person name="Zhao B."/>
        </authorList>
    </citation>
    <scope>NUCLEOTIDE SEQUENCE [LARGE SCALE GENOMIC DNA]</scope>
    <source>
        <strain evidence="3 4">BZ-SZ-XJ29</strain>
    </source>
</reference>
<dbReference type="KEGG" id="ahal:FTX54_001535"/>
<dbReference type="RefSeq" id="WP_147804218.1">
    <property type="nucleotide sequence ID" value="NZ_CP144914.1"/>
</dbReference>
<accession>A0A5C7FFG4</accession>
<protein>
    <submittedName>
        <fullName evidence="3">General stress protein</fullName>
    </submittedName>
</protein>
<dbReference type="AlphaFoldDB" id="A0A5C7FFG4"/>
<feature type="region of interest" description="Disordered" evidence="1">
    <location>
        <begin position="117"/>
        <end position="172"/>
    </location>
</feature>
<dbReference type="Proteomes" id="UP000321816">
    <property type="component" value="Chromosome"/>
</dbReference>
<feature type="compositionally biased region" description="Polar residues" evidence="1">
    <location>
        <begin position="126"/>
        <end position="136"/>
    </location>
</feature>
<proteinExistence type="predicted"/>
<dbReference type="InterPro" id="IPR025889">
    <property type="entry name" value="GSP17M-like_dom"/>
</dbReference>
<feature type="compositionally biased region" description="Basic and acidic residues" evidence="1">
    <location>
        <begin position="155"/>
        <end position="172"/>
    </location>
</feature>
<keyword evidence="4" id="KW-1185">Reference proteome</keyword>
<dbReference type="OrthoDB" id="2880129at2"/>
<name>A0A5C7FFG4_9BACI</name>